<keyword evidence="1" id="KW-0812">Transmembrane</keyword>
<evidence type="ECO:0000313" key="3">
    <source>
        <dbReference type="Proteomes" id="UP001209076"/>
    </source>
</evidence>
<protein>
    <submittedName>
        <fullName evidence="2">Uncharacterized protein</fullName>
    </submittedName>
</protein>
<accession>A0ABT2PWJ0</accession>
<comment type="caution">
    <text evidence="2">The sequence shown here is derived from an EMBL/GenBank/DDBJ whole genome shotgun (WGS) entry which is preliminary data.</text>
</comment>
<organism evidence="2 3">
    <name type="scientific">Paracholeplasma vituli</name>
    <dbReference type="NCBI Taxonomy" id="69473"/>
    <lineage>
        <taxon>Bacteria</taxon>
        <taxon>Bacillati</taxon>
        <taxon>Mycoplasmatota</taxon>
        <taxon>Mollicutes</taxon>
        <taxon>Acholeplasmatales</taxon>
        <taxon>Acholeplasmataceae</taxon>
        <taxon>Paracholeplasma</taxon>
    </lineage>
</organism>
<feature type="transmembrane region" description="Helical" evidence="1">
    <location>
        <begin position="7"/>
        <end position="31"/>
    </location>
</feature>
<sequence>MKFLFKLLLKIIIVLLVLGLLFVVLPLALLYKKTTAPVDQYVEASETSFYTELDGELSALITDSNEDSVVFTITEAYINRVIQKALSKENSKYLVSTYEGEIEHDYMMVFGGLAGLKGVWTTLSDDQLKVTAGADFVLGGTVLYQTGFEIVFNIVLAENNEYFLKVAKIQMGSLKLPLKQAYQLTNFIVKTLTSQSLNDMVDEHLDFGDFNLEDYSFTVGETELTDYLYDIDPTFAALLKIIYKEELLVLDVSDQGFDISLNLGAFRRLPTDLNAPSFTKWESEADKAAFMAGLATQATTSVILNPTDPRMDLTEADVNAILDYTLGDKVQFDFPIKFKLNGNDVEYKFSSTNLFVRMQADVLSIHLKMTLTKTGMAGAFDMQFNLTGNISMNSNGDMVLTIINANIGSVVLDQETLTGLISVFDANLMVGNTLVIPKEKINEMFQGSGLVINNSVVVNGKLRLHFGLDN</sequence>
<proteinExistence type="predicted"/>
<keyword evidence="1" id="KW-0472">Membrane</keyword>
<dbReference type="EMBL" id="JAOEGN010000012">
    <property type="protein sequence ID" value="MCU0105324.1"/>
    <property type="molecule type" value="Genomic_DNA"/>
</dbReference>
<reference evidence="3" key="1">
    <citation type="submission" date="2023-07" db="EMBL/GenBank/DDBJ databases">
        <title>Novel Mycoplasma species identified in domestic and wild animals.</title>
        <authorList>
            <person name="Volokhov D.V."/>
            <person name="Furtak V.A."/>
            <person name="Zagorodnyaya T.A."/>
        </authorList>
    </citation>
    <scope>NUCLEOTIDE SEQUENCE [LARGE SCALE GENOMIC DNA]</scope>
    <source>
        <strain evidence="3">92-19</strain>
    </source>
</reference>
<evidence type="ECO:0000256" key="1">
    <source>
        <dbReference type="SAM" id="Phobius"/>
    </source>
</evidence>
<keyword evidence="1" id="KW-1133">Transmembrane helix</keyword>
<name>A0ABT2PWJ0_9MOLU</name>
<evidence type="ECO:0000313" key="2">
    <source>
        <dbReference type="EMBL" id="MCU0105324.1"/>
    </source>
</evidence>
<keyword evidence="3" id="KW-1185">Reference proteome</keyword>
<dbReference type="RefSeq" id="WP_262096626.1">
    <property type="nucleotide sequence ID" value="NZ_JAOEGN010000012.1"/>
</dbReference>
<dbReference type="Proteomes" id="UP001209076">
    <property type="component" value="Unassembled WGS sequence"/>
</dbReference>
<gene>
    <name evidence="2" type="ORF">N7603_06595</name>
</gene>